<dbReference type="AlphaFoldDB" id="A0AAV8WTM8"/>
<evidence type="ECO:0000313" key="2">
    <source>
        <dbReference type="EMBL" id="KAJ8929957.1"/>
    </source>
</evidence>
<dbReference type="InterPro" id="IPR029526">
    <property type="entry name" value="PGBD"/>
</dbReference>
<reference evidence="2" key="1">
    <citation type="journal article" date="2023" name="Insect Mol. Biol.">
        <title>Genome sequencing provides insights into the evolution of gene families encoding plant cell wall-degrading enzymes in longhorned beetles.</title>
        <authorList>
            <person name="Shin N.R."/>
            <person name="Okamura Y."/>
            <person name="Kirsch R."/>
            <person name="Pauchet Y."/>
        </authorList>
    </citation>
    <scope>NUCLEOTIDE SEQUENCE</scope>
    <source>
        <strain evidence="2">RBIC_L_NR</strain>
    </source>
</reference>
<comment type="caution">
    <text evidence="2">The sequence shown here is derived from an EMBL/GenBank/DDBJ whole genome shotgun (WGS) entry which is preliminary data.</text>
</comment>
<gene>
    <name evidence="2" type="ORF">NQ314_017322</name>
</gene>
<organism evidence="2 3">
    <name type="scientific">Rhamnusium bicolor</name>
    <dbReference type="NCBI Taxonomy" id="1586634"/>
    <lineage>
        <taxon>Eukaryota</taxon>
        <taxon>Metazoa</taxon>
        <taxon>Ecdysozoa</taxon>
        <taxon>Arthropoda</taxon>
        <taxon>Hexapoda</taxon>
        <taxon>Insecta</taxon>
        <taxon>Pterygota</taxon>
        <taxon>Neoptera</taxon>
        <taxon>Endopterygota</taxon>
        <taxon>Coleoptera</taxon>
        <taxon>Polyphaga</taxon>
        <taxon>Cucujiformia</taxon>
        <taxon>Chrysomeloidea</taxon>
        <taxon>Cerambycidae</taxon>
        <taxon>Lepturinae</taxon>
        <taxon>Rhagiini</taxon>
        <taxon>Rhamnusium</taxon>
    </lineage>
</organism>
<accession>A0AAV8WTM8</accession>
<sequence length="63" mass="7119">MNGYTYNMKIYCGKEKDAGASVPTDVIMSLTENLLNSGRTTITDNYYTSFDLANKLLDRHTTF</sequence>
<evidence type="ECO:0000313" key="3">
    <source>
        <dbReference type="Proteomes" id="UP001162156"/>
    </source>
</evidence>
<proteinExistence type="predicted"/>
<feature type="domain" description="PiggyBac transposable element-derived protein" evidence="1">
    <location>
        <begin position="2"/>
        <end position="61"/>
    </location>
</feature>
<evidence type="ECO:0000259" key="1">
    <source>
        <dbReference type="Pfam" id="PF13843"/>
    </source>
</evidence>
<name>A0AAV8WTM8_9CUCU</name>
<protein>
    <recommendedName>
        <fullName evidence="1">PiggyBac transposable element-derived protein domain-containing protein</fullName>
    </recommendedName>
</protein>
<dbReference type="Proteomes" id="UP001162156">
    <property type="component" value="Unassembled WGS sequence"/>
</dbReference>
<dbReference type="Pfam" id="PF13843">
    <property type="entry name" value="DDE_Tnp_1_7"/>
    <property type="match status" value="1"/>
</dbReference>
<dbReference type="EMBL" id="JANEYF010004833">
    <property type="protein sequence ID" value="KAJ8929957.1"/>
    <property type="molecule type" value="Genomic_DNA"/>
</dbReference>
<keyword evidence="3" id="KW-1185">Reference proteome</keyword>